<organism evidence="6 7">
    <name type="scientific">Parelaphostrongylus tenuis</name>
    <name type="common">Meningeal worm</name>
    <dbReference type="NCBI Taxonomy" id="148309"/>
    <lineage>
        <taxon>Eukaryota</taxon>
        <taxon>Metazoa</taxon>
        <taxon>Ecdysozoa</taxon>
        <taxon>Nematoda</taxon>
        <taxon>Chromadorea</taxon>
        <taxon>Rhabditida</taxon>
        <taxon>Rhabditina</taxon>
        <taxon>Rhabditomorpha</taxon>
        <taxon>Strongyloidea</taxon>
        <taxon>Metastrongylidae</taxon>
        <taxon>Parelaphostrongylus</taxon>
    </lineage>
</organism>
<evidence type="ECO:0000256" key="2">
    <source>
        <dbReference type="ARBA" id="ARBA00022490"/>
    </source>
</evidence>
<dbReference type="GO" id="GO:0005737">
    <property type="term" value="C:cytoplasm"/>
    <property type="evidence" value="ECO:0007669"/>
    <property type="project" value="UniProtKB-SubCell"/>
</dbReference>
<dbReference type="Gene3D" id="4.10.680.10">
    <property type="entry name" value="Cdc42-like binding domain"/>
    <property type="match status" value="1"/>
</dbReference>
<dbReference type="InterPro" id="IPR037085">
    <property type="entry name" value="Cdc42-bd-like_dom_sf"/>
</dbReference>
<feature type="region of interest" description="Disordered" evidence="3">
    <location>
        <begin position="127"/>
        <end position="149"/>
    </location>
</feature>
<reference evidence="6" key="1">
    <citation type="submission" date="2021-06" db="EMBL/GenBank/DDBJ databases">
        <title>Parelaphostrongylus tenuis whole genome reference sequence.</title>
        <authorList>
            <person name="Garwood T.J."/>
            <person name="Larsen P.A."/>
            <person name="Fountain-Jones N.M."/>
            <person name="Garbe J.R."/>
            <person name="Macchietto M.G."/>
            <person name="Kania S.A."/>
            <person name="Gerhold R.W."/>
            <person name="Richards J.E."/>
            <person name="Wolf T.M."/>
        </authorList>
    </citation>
    <scope>NUCLEOTIDE SEQUENCE</scope>
    <source>
        <strain evidence="6">MNPRO001-30</strain>
        <tissue evidence="6">Meninges</tissue>
    </source>
</reference>
<dbReference type="Proteomes" id="UP001196413">
    <property type="component" value="Unassembled WGS sequence"/>
</dbReference>
<gene>
    <name evidence="6" type="ORF">KIN20_036604</name>
</gene>
<proteinExistence type="predicted"/>
<protein>
    <recommendedName>
        <fullName evidence="5">Cdc42 binding domain-containing protein</fullName>
    </recommendedName>
</protein>
<keyword evidence="7" id="KW-1185">Reference proteome</keyword>
<dbReference type="InterPro" id="IPR015116">
    <property type="entry name" value="Cdc42-bd-like"/>
</dbReference>
<feature type="signal peptide" evidence="4">
    <location>
        <begin position="1"/>
        <end position="18"/>
    </location>
</feature>
<evidence type="ECO:0000259" key="5">
    <source>
        <dbReference type="Pfam" id="PF09027"/>
    </source>
</evidence>
<dbReference type="EMBL" id="JAHQIW010007377">
    <property type="protein sequence ID" value="KAJ1374017.1"/>
    <property type="molecule type" value="Genomic_DNA"/>
</dbReference>
<comment type="subcellular location">
    <subcellularLocation>
        <location evidence="1">Cytoplasm</location>
    </subcellularLocation>
</comment>
<evidence type="ECO:0000313" key="6">
    <source>
        <dbReference type="EMBL" id="KAJ1374017.1"/>
    </source>
</evidence>
<evidence type="ECO:0000256" key="4">
    <source>
        <dbReference type="SAM" id="SignalP"/>
    </source>
</evidence>
<sequence length="175" mass="19109">MKVFLLLLAGSFIHAAHGDVFGGESWDTPEKIDEIYLRNPVVGDPLDFTVNDVSIIAHSITGSRATPGLTPNVLCRPSTSLNSKDPFEVDWDDAFDVASSNDYFTPNKPEPAEVDTKENIFQFTTRPSSTPAVLPSASPEQQHSTDVYSFSSRPNTVAGVTNQVTTLRYANIHLP</sequence>
<feature type="domain" description="Cdc42 binding" evidence="5">
    <location>
        <begin position="8"/>
        <end position="53"/>
    </location>
</feature>
<dbReference type="Pfam" id="PF09027">
    <property type="entry name" value="GTPase_binding"/>
    <property type="match status" value="1"/>
</dbReference>
<keyword evidence="2" id="KW-0963">Cytoplasm</keyword>
<dbReference type="AlphaFoldDB" id="A0AAD5WKQ1"/>
<evidence type="ECO:0000256" key="3">
    <source>
        <dbReference type="SAM" id="MobiDB-lite"/>
    </source>
</evidence>
<keyword evidence="4" id="KW-0732">Signal</keyword>
<comment type="caution">
    <text evidence="6">The sequence shown here is derived from an EMBL/GenBank/DDBJ whole genome shotgun (WGS) entry which is preliminary data.</text>
</comment>
<name>A0AAD5WKQ1_PARTN</name>
<accession>A0AAD5WKQ1</accession>
<evidence type="ECO:0000256" key="1">
    <source>
        <dbReference type="ARBA" id="ARBA00004496"/>
    </source>
</evidence>
<feature type="chain" id="PRO_5042294784" description="Cdc42 binding domain-containing protein" evidence="4">
    <location>
        <begin position="19"/>
        <end position="175"/>
    </location>
</feature>
<feature type="compositionally biased region" description="Polar residues" evidence="3">
    <location>
        <begin position="138"/>
        <end position="149"/>
    </location>
</feature>
<evidence type="ECO:0000313" key="7">
    <source>
        <dbReference type="Proteomes" id="UP001196413"/>
    </source>
</evidence>